<proteinExistence type="predicted"/>
<evidence type="ECO:0000313" key="2">
    <source>
        <dbReference type="EMBL" id="KZE69102.1"/>
    </source>
</evidence>
<sequence>MKKILGFILLVMLTACSDNAAVEQLKKDYPDVKKMVVELPDTVQERLAAPESVPFEPKQVQLKYAGEPPGDPKGDIIHTEFVYGNGKGAVLNVTTFHNEKTNFHDEGKLKTTKLEDGTKVVIETNSSDVKAIRWKKDDLYYGMMLMGSQFKMEDLLKAANSMEY</sequence>
<organism evidence="2 3">
    <name type="scientific">Fictibacillus phosphorivorans</name>
    <dbReference type="NCBI Taxonomy" id="1221500"/>
    <lineage>
        <taxon>Bacteria</taxon>
        <taxon>Bacillati</taxon>
        <taxon>Bacillota</taxon>
        <taxon>Bacilli</taxon>
        <taxon>Bacillales</taxon>
        <taxon>Fictibacillaceae</taxon>
        <taxon>Fictibacillus</taxon>
    </lineage>
</organism>
<comment type="caution">
    <text evidence="2">The sequence shown here is derived from an EMBL/GenBank/DDBJ whole genome shotgun (WGS) entry which is preliminary data.</text>
</comment>
<name>A0A163SHH8_9BACL</name>
<dbReference type="EMBL" id="LRFC01000001">
    <property type="protein sequence ID" value="KZE69102.1"/>
    <property type="molecule type" value="Genomic_DNA"/>
</dbReference>
<dbReference type="Proteomes" id="UP000076567">
    <property type="component" value="Unassembled WGS sequence"/>
</dbReference>
<keyword evidence="1" id="KW-0732">Signal</keyword>
<reference evidence="3" key="1">
    <citation type="submission" date="2016-01" db="EMBL/GenBank/DDBJ databases">
        <title>Draft genome of Chromobacterium sp. F49.</title>
        <authorList>
            <person name="Hong K.W."/>
        </authorList>
    </citation>
    <scope>NUCLEOTIDE SEQUENCE [LARGE SCALE GENOMIC DNA]</scope>
    <source>
        <strain evidence="3">P7IIIA</strain>
    </source>
</reference>
<protein>
    <recommendedName>
        <fullName evidence="4">DUF4367 domain-containing protein</fullName>
    </recommendedName>
</protein>
<dbReference type="PROSITE" id="PS51257">
    <property type="entry name" value="PROKAR_LIPOPROTEIN"/>
    <property type="match status" value="1"/>
</dbReference>
<dbReference type="AlphaFoldDB" id="A0A163SHH8"/>
<feature type="signal peptide" evidence="1">
    <location>
        <begin position="1"/>
        <end position="20"/>
    </location>
</feature>
<gene>
    <name evidence="2" type="ORF">AWM68_02220</name>
</gene>
<evidence type="ECO:0000313" key="3">
    <source>
        <dbReference type="Proteomes" id="UP000076567"/>
    </source>
</evidence>
<feature type="chain" id="PRO_5007845727" description="DUF4367 domain-containing protein" evidence="1">
    <location>
        <begin position="21"/>
        <end position="164"/>
    </location>
</feature>
<dbReference type="OrthoDB" id="2874397at2"/>
<evidence type="ECO:0000256" key="1">
    <source>
        <dbReference type="SAM" id="SignalP"/>
    </source>
</evidence>
<keyword evidence="3" id="KW-1185">Reference proteome</keyword>
<accession>A0A163SHH8</accession>
<dbReference type="RefSeq" id="WP_066236449.1">
    <property type="nucleotide sequence ID" value="NZ_LRFC01000001.1"/>
</dbReference>
<evidence type="ECO:0008006" key="4">
    <source>
        <dbReference type="Google" id="ProtNLM"/>
    </source>
</evidence>